<protein>
    <recommendedName>
        <fullName evidence="3">Retrovirus-related pol polyprotein from transposon TNT 1-94</fullName>
    </recommendedName>
</protein>
<name>A0A392PGE7_9FABA</name>
<dbReference type="AlphaFoldDB" id="A0A392PGE7"/>
<accession>A0A392PGE7</accession>
<dbReference type="PANTHER" id="PTHR47481">
    <property type="match status" value="1"/>
</dbReference>
<proteinExistence type="predicted"/>
<dbReference type="EMBL" id="LXQA010076046">
    <property type="protein sequence ID" value="MCI10386.1"/>
    <property type="molecule type" value="Genomic_DNA"/>
</dbReference>
<sequence length="154" mass="17738">MSLKELLSSISKGTQSMFSYLQSIKSISDELSLIGHPLDDLDLVIYALNGLGPSFREFLASIHTRDSPILFHELYDKLVDFEVFLQREESMNTSLSMTANHVQRRHPSNGHNFDRNYNNRVHQENFCCDIPGHSARSCYKIRGYPKNHVIHLLM</sequence>
<evidence type="ECO:0000313" key="1">
    <source>
        <dbReference type="EMBL" id="MCI10386.1"/>
    </source>
</evidence>
<comment type="caution">
    <text evidence="1">The sequence shown here is derived from an EMBL/GenBank/DDBJ whole genome shotgun (WGS) entry which is preliminary data.</text>
</comment>
<dbReference type="Proteomes" id="UP000265520">
    <property type="component" value="Unassembled WGS sequence"/>
</dbReference>
<reference evidence="1 2" key="1">
    <citation type="journal article" date="2018" name="Front. Plant Sci.">
        <title>Red Clover (Trifolium pratense) and Zigzag Clover (T. medium) - A Picture of Genomic Similarities and Differences.</title>
        <authorList>
            <person name="Dluhosova J."/>
            <person name="Istvanek J."/>
            <person name="Nedelnik J."/>
            <person name="Repkova J."/>
        </authorList>
    </citation>
    <scope>NUCLEOTIDE SEQUENCE [LARGE SCALE GENOMIC DNA]</scope>
    <source>
        <strain evidence="2">cv. 10/8</strain>
        <tissue evidence="1">Leaf</tissue>
    </source>
</reference>
<dbReference type="PANTHER" id="PTHR47481:SF9">
    <property type="entry name" value="RETROTRANSPOSON GAG DOMAIN-CONTAINING PROTEIN"/>
    <property type="match status" value="1"/>
</dbReference>
<evidence type="ECO:0000313" key="2">
    <source>
        <dbReference type="Proteomes" id="UP000265520"/>
    </source>
</evidence>
<dbReference type="Pfam" id="PF14223">
    <property type="entry name" value="Retrotran_gag_2"/>
    <property type="match status" value="1"/>
</dbReference>
<keyword evidence="2" id="KW-1185">Reference proteome</keyword>
<evidence type="ECO:0008006" key="3">
    <source>
        <dbReference type="Google" id="ProtNLM"/>
    </source>
</evidence>
<organism evidence="1 2">
    <name type="scientific">Trifolium medium</name>
    <dbReference type="NCBI Taxonomy" id="97028"/>
    <lineage>
        <taxon>Eukaryota</taxon>
        <taxon>Viridiplantae</taxon>
        <taxon>Streptophyta</taxon>
        <taxon>Embryophyta</taxon>
        <taxon>Tracheophyta</taxon>
        <taxon>Spermatophyta</taxon>
        <taxon>Magnoliopsida</taxon>
        <taxon>eudicotyledons</taxon>
        <taxon>Gunneridae</taxon>
        <taxon>Pentapetalae</taxon>
        <taxon>rosids</taxon>
        <taxon>fabids</taxon>
        <taxon>Fabales</taxon>
        <taxon>Fabaceae</taxon>
        <taxon>Papilionoideae</taxon>
        <taxon>50 kb inversion clade</taxon>
        <taxon>NPAAA clade</taxon>
        <taxon>Hologalegina</taxon>
        <taxon>IRL clade</taxon>
        <taxon>Trifolieae</taxon>
        <taxon>Trifolium</taxon>
    </lineage>
</organism>